<dbReference type="PANTHER" id="PTHR46116">
    <property type="entry name" value="(E3-INDEPENDENT) E2 UBIQUITIN-CONJUGATING ENZYME"/>
    <property type="match status" value="1"/>
</dbReference>
<feature type="region of interest" description="Disordered" evidence="3">
    <location>
        <begin position="860"/>
        <end position="880"/>
    </location>
</feature>
<dbReference type="AlphaFoldDB" id="A0AA43TX19"/>
<evidence type="ECO:0000256" key="2">
    <source>
        <dbReference type="ARBA" id="ARBA00022786"/>
    </source>
</evidence>
<dbReference type="GO" id="GO:0061631">
    <property type="term" value="F:ubiquitin conjugating enzyme activity"/>
    <property type="evidence" value="ECO:0007669"/>
    <property type="project" value="TreeGrafter"/>
</dbReference>
<proteinExistence type="predicted"/>
<evidence type="ECO:0000256" key="3">
    <source>
        <dbReference type="SAM" id="MobiDB-lite"/>
    </source>
</evidence>
<feature type="region of interest" description="Disordered" evidence="3">
    <location>
        <begin position="546"/>
        <end position="570"/>
    </location>
</feature>
<organism evidence="5 6">
    <name type="scientific">Ramalina farinacea</name>
    <dbReference type="NCBI Taxonomy" id="258253"/>
    <lineage>
        <taxon>Eukaryota</taxon>
        <taxon>Fungi</taxon>
        <taxon>Dikarya</taxon>
        <taxon>Ascomycota</taxon>
        <taxon>Pezizomycotina</taxon>
        <taxon>Lecanoromycetes</taxon>
        <taxon>OSLEUM clade</taxon>
        <taxon>Lecanoromycetidae</taxon>
        <taxon>Lecanorales</taxon>
        <taxon>Lecanorineae</taxon>
        <taxon>Ramalinaceae</taxon>
        <taxon>Ramalina</taxon>
    </lineage>
</organism>
<dbReference type="InterPro" id="IPR000608">
    <property type="entry name" value="UBC"/>
</dbReference>
<feature type="compositionally biased region" description="Basic and acidic residues" evidence="3">
    <location>
        <begin position="864"/>
        <end position="880"/>
    </location>
</feature>
<keyword evidence="1" id="KW-0808">Transferase</keyword>
<sequence length="917" mass="102522">MSKFYAEDLVALEGDPTIVGTVAQTWSSVDPADAEAQSDVYFHNSLPRAVRTKWIKEKVLEPGYIVIEFQNEGDGYCLVKETSLRLIDRSLVVGDVVKRKASDHQSGTVISTSMQCRIRPCCSRELYRDLDELRNAQNHSRDTSLITPPCTSCDLHQSGLSVPASELKHWNTFREDDFLVYKDCVGQIVGDISEVTLRLQDGSLVTVEDPLELEEPFFYHGSDSLHLAQHLHSSGFRARKTILDTAELEMGGVVVYDRNKRSQNAIAPHLPQASYSPDIGFGHLVRLRDEAHPLKHGTERDSPLPTGLPYNIPLTETQGYDMNVFQVSHTTTQALVLWQDGTMSDERTVSVDPYDNIDEYEVWPGDRVSYLPSEDHVVCEGKPLVRLGKVGIVQSVHPSKRTANVRWFLPCQLVMNEDTEASYNGGASGIMNAGDLKISDEITEVSLYEIRVHPALDFARGAMVLVFPDRRSLSYNFFGEDHLTGIEHSEPSDSTKPAPISLRESFGELVDLCLDGDIVVRFALSPGSPELKVAMQRVIYLASGDTREDDQEDFASDLGGEDGKGEEDNDEIWETDDEFEDATDNISPIDEKEAMDIEMEDDEATHVETAEDRVRAAIERTAAMFGPPTKPAKMVVLPDEAPQDHHFIRSTTQPLSGNFIGRVVKEQNILFSALPEGVFARTWENRLDLLRILIVGPTGTPYEHAPFVIDMHYPSSFPNTPPDTFFYSWTNNAGRVNPNLYEDGTICLSLLGTWHANEKRENWSPAKSSVLQIIMSIVGLVLVERPYYNEAGFEPLIDTPDSFIPSSLYSEKAYILSKGFIKTALSAPLSGLEDVINWLYKDDQGPQLLDQVIADCKRVQPHSEGGEKQEQGSESRAKRTEAWANGKLSVGAMILLKRNLEWLETYKADREKMEGVE</sequence>
<evidence type="ECO:0000259" key="4">
    <source>
        <dbReference type="PROSITE" id="PS50127"/>
    </source>
</evidence>
<dbReference type="SMART" id="SM00212">
    <property type="entry name" value="UBCc"/>
    <property type="match status" value="1"/>
</dbReference>
<evidence type="ECO:0000313" key="6">
    <source>
        <dbReference type="Proteomes" id="UP001161017"/>
    </source>
</evidence>
<accession>A0AA43TX19</accession>
<dbReference type="PROSITE" id="PS50127">
    <property type="entry name" value="UBC_2"/>
    <property type="match status" value="1"/>
</dbReference>
<gene>
    <name evidence="5" type="ORF">OHK93_006787</name>
</gene>
<dbReference type="SUPFAM" id="SSF54495">
    <property type="entry name" value="UBC-like"/>
    <property type="match status" value="1"/>
</dbReference>
<dbReference type="Proteomes" id="UP001161017">
    <property type="component" value="Unassembled WGS sequence"/>
</dbReference>
<dbReference type="Gene3D" id="3.10.110.10">
    <property type="entry name" value="Ubiquitin Conjugating Enzyme"/>
    <property type="match status" value="1"/>
</dbReference>
<keyword evidence="6" id="KW-1185">Reference proteome</keyword>
<comment type="caution">
    <text evidence="5">The sequence shown here is derived from an EMBL/GenBank/DDBJ whole genome shotgun (WGS) entry which is preliminary data.</text>
</comment>
<feature type="domain" description="UBC core" evidence="4">
    <location>
        <begin position="658"/>
        <end position="822"/>
    </location>
</feature>
<dbReference type="CDD" id="cd23837">
    <property type="entry name" value="UBCc_UBE2O"/>
    <property type="match status" value="1"/>
</dbReference>
<reference evidence="5" key="1">
    <citation type="journal article" date="2023" name="Genome Biol. Evol.">
        <title>First Whole Genome Sequence and Flow Cytometry Genome Size Data for the Lichen-Forming Fungus Ramalina farinacea (Ascomycota).</title>
        <authorList>
            <person name="Llewellyn T."/>
            <person name="Mian S."/>
            <person name="Hill R."/>
            <person name="Leitch I.J."/>
            <person name="Gaya E."/>
        </authorList>
    </citation>
    <scope>NUCLEOTIDE SEQUENCE</scope>
    <source>
        <strain evidence="5">LIQ254RAFAR</strain>
    </source>
</reference>
<evidence type="ECO:0000313" key="5">
    <source>
        <dbReference type="EMBL" id="MDI1487517.1"/>
    </source>
</evidence>
<dbReference type="Pfam" id="PF00179">
    <property type="entry name" value="UQ_con"/>
    <property type="match status" value="1"/>
</dbReference>
<evidence type="ECO:0000256" key="1">
    <source>
        <dbReference type="ARBA" id="ARBA00022679"/>
    </source>
</evidence>
<dbReference type="PANTHER" id="PTHR46116:SF15">
    <property type="entry name" value="(E3-INDEPENDENT) E2 UBIQUITIN-CONJUGATING ENZYME"/>
    <property type="match status" value="1"/>
</dbReference>
<dbReference type="InterPro" id="IPR016135">
    <property type="entry name" value="UBQ-conjugating_enzyme/RWD"/>
</dbReference>
<dbReference type="EMBL" id="JAPUFD010000005">
    <property type="protein sequence ID" value="MDI1487517.1"/>
    <property type="molecule type" value="Genomic_DNA"/>
</dbReference>
<protein>
    <recommendedName>
        <fullName evidence="4">UBC core domain-containing protein</fullName>
    </recommendedName>
</protein>
<name>A0AA43TX19_9LECA</name>
<keyword evidence="2" id="KW-0833">Ubl conjugation pathway</keyword>